<protein>
    <recommendedName>
        <fullName evidence="3">F-box domain-containing protein</fullName>
    </recommendedName>
</protein>
<dbReference type="SUPFAM" id="SSF81383">
    <property type="entry name" value="F-box domain"/>
    <property type="match status" value="1"/>
</dbReference>
<proteinExistence type="predicted"/>
<keyword evidence="2" id="KW-0833">Ubl conjugation pathway</keyword>
<reference evidence="4" key="2">
    <citation type="submission" date="2020-07" db="EMBL/GenBank/DDBJ databases">
        <authorList>
            <person name="Vera ALvarez R."/>
            <person name="Arias-Moreno D.M."/>
            <person name="Jimenez-Jacinto V."/>
            <person name="Jimenez-Bremont J.F."/>
            <person name="Swaminathan K."/>
            <person name="Moose S.P."/>
            <person name="Guerrero-Gonzalez M.L."/>
            <person name="Marino-Ramirez L."/>
            <person name="Landsman D."/>
            <person name="Rodriguez-Kessler M."/>
            <person name="Delgado-Sanchez P."/>
        </authorList>
    </citation>
    <scope>NUCLEOTIDE SEQUENCE</scope>
    <source>
        <tissue evidence="4">Cladode</tissue>
    </source>
</reference>
<reference evidence="4" key="1">
    <citation type="journal article" date="2013" name="J. Plant Res.">
        <title>Effect of fungi and light on seed germination of three Opuntia species from semiarid lands of central Mexico.</title>
        <authorList>
            <person name="Delgado-Sanchez P."/>
            <person name="Jimenez-Bremont J.F."/>
            <person name="Guerrero-Gonzalez Mde L."/>
            <person name="Flores J."/>
        </authorList>
    </citation>
    <scope>NUCLEOTIDE SEQUENCE</scope>
    <source>
        <tissue evidence="4">Cladode</tissue>
    </source>
</reference>
<dbReference type="Pfam" id="PF00646">
    <property type="entry name" value="F-box"/>
    <property type="match status" value="1"/>
</dbReference>
<dbReference type="SMART" id="SM00256">
    <property type="entry name" value="FBOX"/>
    <property type="match status" value="1"/>
</dbReference>
<dbReference type="SUPFAM" id="SSF50965">
    <property type="entry name" value="Galactose oxidase, central domain"/>
    <property type="match status" value="1"/>
</dbReference>
<dbReference type="Gene3D" id="1.20.1280.50">
    <property type="match status" value="1"/>
</dbReference>
<dbReference type="InterPro" id="IPR015915">
    <property type="entry name" value="Kelch-typ_b-propeller"/>
</dbReference>
<evidence type="ECO:0000256" key="2">
    <source>
        <dbReference type="ARBA" id="ARBA00022786"/>
    </source>
</evidence>
<comment type="pathway">
    <text evidence="1">Protein modification; protein ubiquitination.</text>
</comment>
<dbReference type="InterPro" id="IPR045048">
    <property type="entry name" value="FBXO31/39"/>
</dbReference>
<dbReference type="InterPro" id="IPR056592">
    <property type="entry name" value="Beta-prop_At3g26010-like"/>
</dbReference>
<dbReference type="PANTHER" id="PTHR10706:SF130">
    <property type="entry name" value="F-BOX ONLY PROTEIN 31"/>
    <property type="match status" value="1"/>
</dbReference>
<dbReference type="AlphaFoldDB" id="A0A7C9DAW2"/>
<dbReference type="Pfam" id="PF07646">
    <property type="entry name" value="Kelch_2"/>
    <property type="match status" value="1"/>
</dbReference>
<dbReference type="InterPro" id="IPR001810">
    <property type="entry name" value="F-box_dom"/>
</dbReference>
<sequence>MELQPSWVDYTYAPIVSKYHRSEDVIPDSFSELSNNNDEHCDGSDEECGVCINSILPDDILEQVLGHLPFATIIKACCVCKKWNDMLHSARFMRSLSNISYQKPWYFMFTRDNDPNGHVYDPMLSKWYQFQIPCVGSPSWRLVSFSGLVCFMDYACRRKLYVCNPITRYCRKLVELPDAEFCDYCAAAISMNRSLLSYTVSVVISKQASDEEVDWDVSIHLYSSQNGTWVSPLHVTLQAWRGGVDSVVCGGVLYFVVYLTRTLGYIRPRFGVLAYDLAQQSSDLSGDGQVISAPCPVSCMRLLNLDEELVMVGGIEKQGRPGVIRGIGIWVLRGKKWEEVSRMPNKFFCRFGELDDVFESSGFSKLVYIHSYGSPALLMFDMKSKEWKWTRKCPVVKKCALHLFSGVCFEPQLDIAP</sequence>
<dbReference type="InterPro" id="IPR036047">
    <property type="entry name" value="F-box-like_dom_sf"/>
</dbReference>
<dbReference type="InterPro" id="IPR011043">
    <property type="entry name" value="Gal_Oxase/kelch_b-propeller"/>
</dbReference>
<dbReference type="FunFam" id="1.20.1280.50:FF:000030">
    <property type="entry name" value="F-box/kelch-repeat protein At3g61590"/>
    <property type="match status" value="1"/>
</dbReference>
<dbReference type="PROSITE" id="PS50181">
    <property type="entry name" value="FBOX"/>
    <property type="match status" value="1"/>
</dbReference>
<dbReference type="PANTHER" id="PTHR10706">
    <property type="entry name" value="F-BOX FAMILY PROTEIN"/>
    <property type="match status" value="1"/>
</dbReference>
<dbReference type="EMBL" id="GISG01109170">
    <property type="protein sequence ID" value="MBA4638361.1"/>
    <property type="molecule type" value="Transcribed_RNA"/>
</dbReference>
<name>A0A7C9DAW2_OPUST</name>
<organism evidence="4">
    <name type="scientific">Opuntia streptacantha</name>
    <name type="common">Prickly pear cactus</name>
    <name type="synonym">Opuntia cardona</name>
    <dbReference type="NCBI Taxonomy" id="393608"/>
    <lineage>
        <taxon>Eukaryota</taxon>
        <taxon>Viridiplantae</taxon>
        <taxon>Streptophyta</taxon>
        <taxon>Embryophyta</taxon>
        <taxon>Tracheophyta</taxon>
        <taxon>Spermatophyta</taxon>
        <taxon>Magnoliopsida</taxon>
        <taxon>eudicotyledons</taxon>
        <taxon>Gunneridae</taxon>
        <taxon>Pentapetalae</taxon>
        <taxon>Caryophyllales</taxon>
        <taxon>Cactineae</taxon>
        <taxon>Cactaceae</taxon>
        <taxon>Opuntioideae</taxon>
        <taxon>Opuntia</taxon>
    </lineage>
</organism>
<evidence type="ECO:0000313" key="4">
    <source>
        <dbReference type="EMBL" id="MBA4638361.1"/>
    </source>
</evidence>
<dbReference type="Gene3D" id="2.120.10.80">
    <property type="entry name" value="Kelch-type beta propeller"/>
    <property type="match status" value="1"/>
</dbReference>
<evidence type="ECO:0000259" key="3">
    <source>
        <dbReference type="PROSITE" id="PS50181"/>
    </source>
</evidence>
<feature type="domain" description="F-box" evidence="3">
    <location>
        <begin position="50"/>
        <end position="96"/>
    </location>
</feature>
<dbReference type="InterPro" id="IPR011498">
    <property type="entry name" value="Kelch_2"/>
</dbReference>
<evidence type="ECO:0000256" key="1">
    <source>
        <dbReference type="ARBA" id="ARBA00004906"/>
    </source>
</evidence>
<accession>A0A7C9DAW2</accession>
<dbReference type="Pfam" id="PF24750">
    <property type="entry name" value="b-prop_At3g26010-like"/>
    <property type="match status" value="1"/>
</dbReference>